<keyword evidence="1" id="KW-0472">Membrane</keyword>
<reference evidence="2 3" key="1">
    <citation type="submission" date="2023-11" db="EMBL/GenBank/DDBJ databases">
        <title>Arctic aerobic anoxygenic photoheterotroph Sediminicoccus rosea KRV36 adapts its photosynthesis to long days of polar summer.</title>
        <authorList>
            <person name="Tomasch J."/>
            <person name="Kopejtka K."/>
            <person name="Bily T."/>
            <person name="Gardiner A.T."/>
            <person name="Gardian Z."/>
            <person name="Shivaramu S."/>
            <person name="Koblizek M."/>
            <person name="Engelhardt F."/>
            <person name="Kaftan D."/>
        </authorList>
    </citation>
    <scope>NUCLEOTIDE SEQUENCE [LARGE SCALE GENOMIC DNA]</scope>
    <source>
        <strain evidence="2 3">R-30</strain>
    </source>
</reference>
<keyword evidence="3" id="KW-1185">Reference proteome</keyword>
<gene>
    <name evidence="2" type="ORF">R9Z33_24215</name>
</gene>
<feature type="transmembrane region" description="Helical" evidence="1">
    <location>
        <begin position="267"/>
        <end position="291"/>
    </location>
</feature>
<keyword evidence="1" id="KW-0812">Transmembrane</keyword>
<evidence type="ECO:0000313" key="2">
    <source>
        <dbReference type="EMBL" id="WPB85182.1"/>
    </source>
</evidence>
<dbReference type="Proteomes" id="UP001305521">
    <property type="component" value="Chromosome"/>
</dbReference>
<dbReference type="NCBIfam" id="TIGR03082">
    <property type="entry name" value="Gneg_AbrB_dup"/>
    <property type="match status" value="2"/>
</dbReference>
<feature type="transmembrane region" description="Helical" evidence="1">
    <location>
        <begin position="90"/>
        <end position="109"/>
    </location>
</feature>
<evidence type="ECO:0000256" key="1">
    <source>
        <dbReference type="SAM" id="Phobius"/>
    </source>
</evidence>
<name>A0ABZ0PIH0_9PROT</name>
<keyword evidence="1" id="KW-1133">Transmembrane helix</keyword>
<dbReference type="InterPro" id="IPR017516">
    <property type="entry name" value="AbrB_dup"/>
</dbReference>
<feature type="transmembrane region" description="Helical" evidence="1">
    <location>
        <begin position="182"/>
        <end position="203"/>
    </location>
</feature>
<feature type="transmembrane region" description="Helical" evidence="1">
    <location>
        <begin position="31"/>
        <end position="51"/>
    </location>
</feature>
<sequence>MTLPPPLAAHLLTLAAAVAGGFVFALLQVPLAWMIGAMFGTAAVAWFRPAGLAPAVHPAARPAALIVIGLAFGQTFSGPVLAALLGAAPAILIAGFLSIFAGIATMPIFTRMAGTDARTAYFATIPGGVIVMAVLAQREGAPLAPVTLAQTLRVLVVVLVMPPLLSAIAPHGDYSAFVAPRLAFDGWGLAGMLAVGSVAALLLRRTGIANPWMIGPCFLAITAAAFGQLPSAVPGVLIDAAQVGMGAGLGQKMTKDFLLGARRLMRAALVSSLLLCLFCTVFGAGLAWAMGLPPSAVMLGMAPGGMPEMGVTAKALGVAVPLVLAFHLTRTLLCNFLLGPIYRGLVALGLFRPHGSA</sequence>
<dbReference type="PANTHER" id="PTHR38457">
    <property type="entry name" value="REGULATOR ABRB-RELATED"/>
    <property type="match status" value="1"/>
</dbReference>
<feature type="transmembrane region" description="Helical" evidence="1">
    <location>
        <begin position="63"/>
        <end position="84"/>
    </location>
</feature>
<dbReference type="Pfam" id="PF05145">
    <property type="entry name" value="AbrB"/>
    <property type="match status" value="1"/>
</dbReference>
<dbReference type="EMBL" id="CP137852">
    <property type="protein sequence ID" value="WPB85182.1"/>
    <property type="molecule type" value="Genomic_DNA"/>
</dbReference>
<dbReference type="PANTHER" id="PTHR38457:SF1">
    <property type="entry name" value="REGULATOR ABRB-RELATED"/>
    <property type="match status" value="1"/>
</dbReference>
<feature type="transmembrane region" description="Helical" evidence="1">
    <location>
        <begin position="150"/>
        <end position="170"/>
    </location>
</feature>
<dbReference type="PIRSF" id="PIRSF038991">
    <property type="entry name" value="Protein_AbrB"/>
    <property type="match status" value="1"/>
</dbReference>
<protein>
    <submittedName>
        <fullName evidence="2">AbrB family transcriptional regulator</fullName>
    </submittedName>
</protein>
<accession>A0ABZ0PIH0</accession>
<evidence type="ECO:0000313" key="3">
    <source>
        <dbReference type="Proteomes" id="UP001305521"/>
    </source>
</evidence>
<proteinExistence type="predicted"/>
<feature type="transmembrane region" description="Helical" evidence="1">
    <location>
        <begin position="121"/>
        <end position="138"/>
    </location>
</feature>
<feature type="transmembrane region" description="Helical" evidence="1">
    <location>
        <begin position="311"/>
        <end position="333"/>
    </location>
</feature>
<dbReference type="RefSeq" id="WP_318649148.1">
    <property type="nucleotide sequence ID" value="NZ_CP137852.1"/>
</dbReference>
<organism evidence="2 3">
    <name type="scientific">Sediminicoccus rosea</name>
    <dbReference type="NCBI Taxonomy" id="1225128"/>
    <lineage>
        <taxon>Bacteria</taxon>
        <taxon>Pseudomonadati</taxon>
        <taxon>Pseudomonadota</taxon>
        <taxon>Alphaproteobacteria</taxon>
        <taxon>Acetobacterales</taxon>
        <taxon>Roseomonadaceae</taxon>
        <taxon>Sediminicoccus</taxon>
    </lineage>
</organism>
<dbReference type="InterPro" id="IPR007820">
    <property type="entry name" value="AbrB_fam"/>
</dbReference>